<dbReference type="PRINTS" id="PR00778">
    <property type="entry name" value="HTHARSR"/>
</dbReference>
<dbReference type="CDD" id="cd00090">
    <property type="entry name" value="HTH_ARSR"/>
    <property type="match status" value="1"/>
</dbReference>
<dbReference type="SUPFAM" id="SSF46785">
    <property type="entry name" value="Winged helix' DNA-binding domain"/>
    <property type="match status" value="1"/>
</dbReference>
<accession>D4M231</accession>
<proteinExistence type="predicted"/>
<organism evidence="5 6">
    <name type="scientific">[Ruminococcus] torques L2-14</name>
    <dbReference type="NCBI Taxonomy" id="657313"/>
    <lineage>
        <taxon>Bacteria</taxon>
        <taxon>Bacillati</taxon>
        <taxon>Bacillota</taxon>
        <taxon>Clostridia</taxon>
        <taxon>Lachnospirales</taxon>
        <taxon>Lachnospiraceae</taxon>
        <taxon>Mediterraneibacter</taxon>
    </lineage>
</organism>
<keyword evidence="2" id="KW-0238">DNA-binding</keyword>
<evidence type="ECO:0000256" key="2">
    <source>
        <dbReference type="ARBA" id="ARBA00023125"/>
    </source>
</evidence>
<keyword evidence="1" id="KW-0805">Transcription regulation</keyword>
<reference evidence="5 6" key="1">
    <citation type="submission" date="2010-03" db="EMBL/GenBank/DDBJ databases">
        <title>The genome sequence of Ruminococcus torques L2-14.</title>
        <authorList>
            <consortium name="metaHIT consortium -- http://www.metahit.eu/"/>
            <person name="Pajon A."/>
            <person name="Turner K."/>
            <person name="Parkhill J."/>
            <person name="Duncan S."/>
            <person name="Flint H."/>
        </authorList>
    </citation>
    <scope>NUCLEOTIDE SEQUENCE [LARGE SCALE GENOMIC DNA]</scope>
    <source>
        <strain evidence="5 6">L2-14</strain>
    </source>
</reference>
<dbReference type="Gene3D" id="1.10.10.10">
    <property type="entry name" value="Winged helix-like DNA-binding domain superfamily/Winged helix DNA-binding domain"/>
    <property type="match status" value="1"/>
</dbReference>
<sequence length="122" mass="14024">MTDHILPHNHGEHLNTKLLIDNIAKTEDFQIVADLFKVLGDNSRVRIFWLLCHCEECVINISSMMDMTSPAVSHHLRQLKSYGLITSRREGKEVYYKAADTNQAQLLHHMIEQVIKITCPEA</sequence>
<evidence type="ECO:0000313" key="6">
    <source>
        <dbReference type="Proteomes" id="UP000008956"/>
    </source>
</evidence>
<protein>
    <submittedName>
        <fullName evidence="5">Transcriptional regulator, ArsR family</fullName>
    </submittedName>
</protein>
<dbReference type="InterPro" id="IPR036390">
    <property type="entry name" value="WH_DNA-bd_sf"/>
</dbReference>
<dbReference type="SMART" id="SM00418">
    <property type="entry name" value="HTH_ARSR"/>
    <property type="match status" value="1"/>
</dbReference>
<reference evidence="5 6" key="2">
    <citation type="submission" date="2010-03" db="EMBL/GenBank/DDBJ databases">
        <authorList>
            <person name="Pajon A."/>
        </authorList>
    </citation>
    <scope>NUCLEOTIDE SEQUENCE [LARGE SCALE GENOMIC DNA]</scope>
    <source>
        <strain evidence="5 6">L2-14</strain>
    </source>
</reference>
<dbReference type="PANTHER" id="PTHR43132">
    <property type="entry name" value="ARSENICAL RESISTANCE OPERON REPRESSOR ARSR-RELATED"/>
    <property type="match status" value="1"/>
</dbReference>
<dbReference type="AlphaFoldDB" id="D4M231"/>
<name>D4M231_9FIRM</name>
<dbReference type="InterPro" id="IPR011991">
    <property type="entry name" value="ArsR-like_HTH"/>
</dbReference>
<gene>
    <name evidence="5" type="ORF">RTO_05430</name>
</gene>
<evidence type="ECO:0000259" key="4">
    <source>
        <dbReference type="PROSITE" id="PS50987"/>
    </source>
</evidence>
<dbReference type="PANTHER" id="PTHR43132:SF2">
    <property type="entry name" value="ARSENICAL RESISTANCE OPERON REPRESSOR ARSR-RELATED"/>
    <property type="match status" value="1"/>
</dbReference>
<dbReference type="InterPro" id="IPR051011">
    <property type="entry name" value="Metal_resp_trans_reg"/>
</dbReference>
<feature type="domain" description="HTH arsR-type" evidence="4">
    <location>
        <begin position="24"/>
        <end position="118"/>
    </location>
</feature>
<keyword evidence="3" id="KW-0804">Transcription</keyword>
<evidence type="ECO:0000256" key="1">
    <source>
        <dbReference type="ARBA" id="ARBA00023015"/>
    </source>
</evidence>
<dbReference type="Pfam" id="PF01022">
    <property type="entry name" value="HTH_5"/>
    <property type="match status" value="1"/>
</dbReference>
<evidence type="ECO:0000256" key="3">
    <source>
        <dbReference type="ARBA" id="ARBA00023163"/>
    </source>
</evidence>
<dbReference type="EMBL" id="FP929055">
    <property type="protein sequence ID" value="CBL25293.1"/>
    <property type="molecule type" value="Genomic_DNA"/>
</dbReference>
<dbReference type="GO" id="GO:0003677">
    <property type="term" value="F:DNA binding"/>
    <property type="evidence" value="ECO:0007669"/>
    <property type="project" value="UniProtKB-KW"/>
</dbReference>
<dbReference type="InterPro" id="IPR036388">
    <property type="entry name" value="WH-like_DNA-bd_sf"/>
</dbReference>
<dbReference type="NCBIfam" id="NF033788">
    <property type="entry name" value="HTH_metalloreg"/>
    <property type="match status" value="1"/>
</dbReference>
<dbReference type="HOGENOM" id="CLU_097806_7_3_9"/>
<dbReference type="PATRIC" id="fig|657313.3.peg.225"/>
<dbReference type="RefSeq" id="WP_015527922.1">
    <property type="nucleotide sequence ID" value="NC_021015.1"/>
</dbReference>
<dbReference type="InterPro" id="IPR001845">
    <property type="entry name" value="HTH_ArsR_DNA-bd_dom"/>
</dbReference>
<evidence type="ECO:0000313" key="5">
    <source>
        <dbReference type="EMBL" id="CBL25293.1"/>
    </source>
</evidence>
<dbReference type="STRING" id="33039.ERS852502_02314"/>
<dbReference type="PROSITE" id="PS50987">
    <property type="entry name" value="HTH_ARSR_2"/>
    <property type="match status" value="1"/>
</dbReference>
<dbReference type="Proteomes" id="UP000008956">
    <property type="component" value="Chromosome"/>
</dbReference>
<dbReference type="GO" id="GO:0003700">
    <property type="term" value="F:DNA-binding transcription factor activity"/>
    <property type="evidence" value="ECO:0007669"/>
    <property type="project" value="InterPro"/>
</dbReference>
<dbReference type="KEGG" id="rto:RTO_05430"/>